<dbReference type="InterPro" id="IPR003616">
    <property type="entry name" value="Post-SET_dom"/>
</dbReference>
<dbReference type="PANTHER" id="PTHR46223:SF3">
    <property type="entry name" value="HISTONE-LYSINE N-METHYLTRANSFERASE SET-23"/>
    <property type="match status" value="1"/>
</dbReference>
<dbReference type="PROSITE" id="PS50280">
    <property type="entry name" value="SET"/>
    <property type="match status" value="1"/>
</dbReference>
<keyword evidence="6" id="KW-0479">Metal-binding</keyword>
<dbReference type="GO" id="GO:0005694">
    <property type="term" value="C:chromosome"/>
    <property type="evidence" value="ECO:0007669"/>
    <property type="project" value="UniProtKB-SubCell"/>
</dbReference>
<evidence type="ECO:0000256" key="2">
    <source>
        <dbReference type="ARBA" id="ARBA00022454"/>
    </source>
</evidence>
<evidence type="ECO:0000256" key="4">
    <source>
        <dbReference type="ARBA" id="ARBA00022679"/>
    </source>
</evidence>
<dbReference type="GO" id="GO:0032259">
    <property type="term" value="P:methylation"/>
    <property type="evidence" value="ECO:0007669"/>
    <property type="project" value="UniProtKB-KW"/>
</dbReference>
<comment type="subcellular location">
    <subcellularLocation>
        <location evidence="1">Chromosome</location>
    </subcellularLocation>
</comment>
<dbReference type="GO" id="GO:0008270">
    <property type="term" value="F:zinc ion binding"/>
    <property type="evidence" value="ECO:0007669"/>
    <property type="project" value="InterPro"/>
</dbReference>
<evidence type="ECO:0000256" key="7">
    <source>
        <dbReference type="ARBA" id="ARBA00022833"/>
    </source>
</evidence>
<evidence type="ECO:0000256" key="3">
    <source>
        <dbReference type="ARBA" id="ARBA00022603"/>
    </source>
</evidence>
<evidence type="ECO:0000259" key="11">
    <source>
        <dbReference type="PROSITE" id="PS50868"/>
    </source>
</evidence>
<dbReference type="SMART" id="SM00468">
    <property type="entry name" value="PreSET"/>
    <property type="match status" value="1"/>
</dbReference>
<dbReference type="InterPro" id="IPR050973">
    <property type="entry name" value="H3K9_Histone-Lys_N-MTase"/>
</dbReference>
<dbReference type="GO" id="GO:0005634">
    <property type="term" value="C:nucleus"/>
    <property type="evidence" value="ECO:0007669"/>
    <property type="project" value="InterPro"/>
</dbReference>
<evidence type="ECO:0000313" key="13">
    <source>
        <dbReference type="Proteomes" id="UP000287166"/>
    </source>
</evidence>
<dbReference type="Gene3D" id="2.170.270.10">
    <property type="entry name" value="SET domain"/>
    <property type="match status" value="1"/>
</dbReference>
<dbReference type="PANTHER" id="PTHR46223">
    <property type="entry name" value="HISTONE-LYSINE N-METHYLTRANSFERASE SUV39H"/>
    <property type="match status" value="1"/>
</dbReference>
<evidence type="ECO:0000256" key="8">
    <source>
        <dbReference type="SAM" id="MobiDB-lite"/>
    </source>
</evidence>
<feature type="domain" description="Post-SET" evidence="11">
    <location>
        <begin position="551"/>
        <end position="567"/>
    </location>
</feature>
<dbReference type="Pfam" id="PF05033">
    <property type="entry name" value="Pre-SET"/>
    <property type="match status" value="1"/>
</dbReference>
<sequence>MTPDMPDKIWVASPPPQEDWGDDPDTQWAVKGIVSDDIDAFGAKRYEIKWADWHREDGTSTTWGKHQPDMEKMIEEWNKNRENNWLEMAKESLEIPVALEPSQQWHDALNAERGHGYAEKDTEAQRVGLRKYAGWANIRCPGDDGDGDSDEPAVGSRARLRARPASVSALSNHAAQSTSNRPVPASPVSRSVASPLPSVGLSPDRNKSNTLASTGSTPLSSRQRSSTAKVSSASPAVNDIALEPMKRPMKPLPRRIISPLPPIVDRRAKLQEKWSNVARGFGAAPVRIVNDVNDEDIPPGLESFTYREYCYVHSPEVLVSDMTDCVVSCDCENGCTNAWVCGCQDPSEITNEFDEREFAYDDKGLFKFNVPPGVEVIECNKKCSCYTTRKCPNRVAQTPREVPIEIFRTRDCGWGVRCPVDLVRGKVLGVYTGELITRRQAHQRSDDHKSYIFDLDVHEDGSEDAKGLHFYSVDSYIYGNWTRFLNHSCEPNARVYPVIWDTIPEVNQPYLAIVTTRAVPAGTELTIDYDPKAATSYTKGKGKGKDQIPPGARFCACGAADCRGWVRV</sequence>
<keyword evidence="4 12" id="KW-0808">Transferase</keyword>
<evidence type="ECO:0000313" key="12">
    <source>
        <dbReference type="EMBL" id="GBE78530.1"/>
    </source>
</evidence>
<evidence type="ECO:0000256" key="6">
    <source>
        <dbReference type="ARBA" id="ARBA00022723"/>
    </source>
</evidence>
<feature type="region of interest" description="Disordered" evidence="8">
    <location>
        <begin position="139"/>
        <end position="234"/>
    </location>
</feature>
<dbReference type="PROSITE" id="PS50867">
    <property type="entry name" value="PRE_SET"/>
    <property type="match status" value="1"/>
</dbReference>
<organism evidence="12 13">
    <name type="scientific">Sparassis crispa</name>
    <dbReference type="NCBI Taxonomy" id="139825"/>
    <lineage>
        <taxon>Eukaryota</taxon>
        <taxon>Fungi</taxon>
        <taxon>Dikarya</taxon>
        <taxon>Basidiomycota</taxon>
        <taxon>Agaricomycotina</taxon>
        <taxon>Agaricomycetes</taxon>
        <taxon>Polyporales</taxon>
        <taxon>Sparassidaceae</taxon>
        <taxon>Sparassis</taxon>
    </lineage>
</organism>
<evidence type="ECO:0000256" key="1">
    <source>
        <dbReference type="ARBA" id="ARBA00004286"/>
    </source>
</evidence>
<dbReference type="EMBL" id="BFAD01000001">
    <property type="protein sequence ID" value="GBE78530.1"/>
    <property type="molecule type" value="Genomic_DNA"/>
</dbReference>
<dbReference type="InParanoid" id="A0A401G8M5"/>
<evidence type="ECO:0000256" key="5">
    <source>
        <dbReference type="ARBA" id="ARBA00022691"/>
    </source>
</evidence>
<protein>
    <submittedName>
        <fullName evidence="12">Histone-lysine N-methyltransferase, H3 lysine-9 specific</fullName>
    </submittedName>
</protein>
<dbReference type="OrthoDB" id="308383at2759"/>
<feature type="region of interest" description="Disordered" evidence="8">
    <location>
        <begin position="1"/>
        <end position="24"/>
    </location>
</feature>
<comment type="caution">
    <text evidence="12">The sequence shown here is derived from an EMBL/GenBank/DDBJ whole genome shotgun (WGS) entry which is preliminary data.</text>
</comment>
<reference evidence="12 13" key="1">
    <citation type="journal article" date="2018" name="Sci. Rep.">
        <title>Genome sequence of the cauliflower mushroom Sparassis crispa (Hanabiratake) and its association with beneficial usage.</title>
        <authorList>
            <person name="Kiyama R."/>
            <person name="Furutani Y."/>
            <person name="Kawaguchi K."/>
            <person name="Nakanishi T."/>
        </authorList>
    </citation>
    <scope>NUCLEOTIDE SEQUENCE [LARGE SCALE GENOMIC DNA]</scope>
</reference>
<dbReference type="InterPro" id="IPR007728">
    <property type="entry name" value="Pre-SET_dom"/>
</dbReference>
<dbReference type="PROSITE" id="PS50868">
    <property type="entry name" value="POST_SET"/>
    <property type="match status" value="1"/>
</dbReference>
<proteinExistence type="predicted"/>
<dbReference type="GO" id="GO:0042054">
    <property type="term" value="F:histone methyltransferase activity"/>
    <property type="evidence" value="ECO:0007669"/>
    <property type="project" value="InterPro"/>
</dbReference>
<feature type="compositionally biased region" description="Low complexity" evidence="8">
    <location>
        <begin position="181"/>
        <end position="199"/>
    </location>
</feature>
<keyword evidence="3 12" id="KW-0489">Methyltransferase</keyword>
<gene>
    <name evidence="12" type="ORF">SCP_0114190</name>
</gene>
<keyword evidence="5" id="KW-0949">S-adenosyl-L-methionine</keyword>
<dbReference type="STRING" id="139825.A0A401G8M5"/>
<dbReference type="RefSeq" id="XP_027609443.1">
    <property type="nucleotide sequence ID" value="XM_027753642.1"/>
</dbReference>
<keyword evidence="2" id="KW-0158">Chromosome</keyword>
<feature type="compositionally biased region" description="Polar residues" evidence="8">
    <location>
        <begin position="208"/>
        <end position="234"/>
    </location>
</feature>
<feature type="compositionally biased region" description="Polar residues" evidence="8">
    <location>
        <begin position="168"/>
        <end position="180"/>
    </location>
</feature>
<feature type="domain" description="SET" evidence="9">
    <location>
        <begin position="402"/>
        <end position="530"/>
    </location>
</feature>
<dbReference type="GeneID" id="38775447"/>
<accession>A0A401G8M5</accession>
<dbReference type="Pfam" id="PF00856">
    <property type="entry name" value="SET"/>
    <property type="match status" value="1"/>
</dbReference>
<name>A0A401G8M5_9APHY</name>
<dbReference type="Proteomes" id="UP000287166">
    <property type="component" value="Unassembled WGS sequence"/>
</dbReference>
<evidence type="ECO:0000259" key="9">
    <source>
        <dbReference type="PROSITE" id="PS50280"/>
    </source>
</evidence>
<evidence type="ECO:0000259" key="10">
    <source>
        <dbReference type="PROSITE" id="PS50867"/>
    </source>
</evidence>
<dbReference type="SUPFAM" id="SSF82199">
    <property type="entry name" value="SET domain"/>
    <property type="match status" value="1"/>
</dbReference>
<feature type="domain" description="Pre-SET" evidence="10">
    <location>
        <begin position="327"/>
        <end position="399"/>
    </location>
</feature>
<dbReference type="InterPro" id="IPR046341">
    <property type="entry name" value="SET_dom_sf"/>
</dbReference>
<dbReference type="SMART" id="SM00317">
    <property type="entry name" value="SET"/>
    <property type="match status" value="1"/>
</dbReference>
<keyword evidence="7" id="KW-0862">Zinc</keyword>
<dbReference type="AlphaFoldDB" id="A0A401G8M5"/>
<keyword evidence="13" id="KW-1185">Reference proteome</keyword>
<dbReference type="InterPro" id="IPR001214">
    <property type="entry name" value="SET_dom"/>
</dbReference>